<sequence>MRVGGSKQTGEVVPPKEGLLCIRSYALYPNMPFLVTIKNGPEQKGKGL</sequence>
<evidence type="ECO:0000313" key="1">
    <source>
        <dbReference type="EMBL" id="KKM85411.1"/>
    </source>
</evidence>
<protein>
    <submittedName>
        <fullName evidence="1">Uncharacterized protein</fullName>
    </submittedName>
</protein>
<reference evidence="1" key="1">
    <citation type="journal article" date="2015" name="Nature">
        <title>Complex archaea that bridge the gap between prokaryotes and eukaryotes.</title>
        <authorList>
            <person name="Spang A."/>
            <person name="Saw J.H."/>
            <person name="Jorgensen S.L."/>
            <person name="Zaremba-Niedzwiedzka K."/>
            <person name="Martijn J."/>
            <person name="Lind A.E."/>
            <person name="van Eijk R."/>
            <person name="Schleper C."/>
            <person name="Guy L."/>
            <person name="Ettema T.J."/>
        </authorList>
    </citation>
    <scope>NUCLEOTIDE SEQUENCE</scope>
</reference>
<accession>A0A0F9LDV4</accession>
<organism evidence="1">
    <name type="scientific">marine sediment metagenome</name>
    <dbReference type="NCBI Taxonomy" id="412755"/>
    <lineage>
        <taxon>unclassified sequences</taxon>
        <taxon>metagenomes</taxon>
        <taxon>ecological metagenomes</taxon>
    </lineage>
</organism>
<dbReference type="EMBL" id="LAZR01007415">
    <property type="protein sequence ID" value="KKM85411.1"/>
    <property type="molecule type" value="Genomic_DNA"/>
</dbReference>
<proteinExistence type="predicted"/>
<name>A0A0F9LDV4_9ZZZZ</name>
<comment type="caution">
    <text evidence="1">The sequence shown here is derived from an EMBL/GenBank/DDBJ whole genome shotgun (WGS) entry which is preliminary data.</text>
</comment>
<gene>
    <name evidence="1" type="ORF">LCGC14_1289340</name>
</gene>
<dbReference type="AlphaFoldDB" id="A0A0F9LDV4"/>